<dbReference type="HOGENOM" id="CLU_2303023_0_0_5"/>
<organism evidence="1 2">
    <name type="scientific">Octadecabacter antarcticus 307</name>
    <dbReference type="NCBI Taxonomy" id="391626"/>
    <lineage>
        <taxon>Bacteria</taxon>
        <taxon>Pseudomonadati</taxon>
        <taxon>Pseudomonadota</taxon>
        <taxon>Alphaproteobacteria</taxon>
        <taxon>Rhodobacterales</taxon>
        <taxon>Roseobacteraceae</taxon>
        <taxon>Octadecabacter</taxon>
    </lineage>
</organism>
<protein>
    <submittedName>
        <fullName evidence="1">Uncharacterized protein</fullName>
    </submittedName>
</protein>
<dbReference type="Proteomes" id="UP000005307">
    <property type="component" value="Chromosome"/>
</dbReference>
<reference evidence="1 2" key="1">
    <citation type="journal article" date="2013" name="PLoS ONE">
        <title>Poles Apart: Arctic and Antarctic Octadecabacter strains Share High Genome Plasticity and a New Type of Xanthorhodopsin.</title>
        <authorList>
            <person name="Vollmers J."/>
            <person name="Voget S."/>
            <person name="Dietrich S."/>
            <person name="Gollnow K."/>
            <person name="Smits M."/>
            <person name="Meyer K."/>
            <person name="Brinkhoff T."/>
            <person name="Simon M."/>
            <person name="Daniel R."/>
        </authorList>
    </citation>
    <scope>NUCLEOTIDE SEQUENCE [LARGE SCALE GENOMIC DNA]</scope>
    <source>
        <strain evidence="1 2">307</strain>
    </source>
</reference>
<keyword evidence="2" id="KW-1185">Reference proteome</keyword>
<sequence length="100" mass="11522">MSANGLGPWWLPDARRRWLTGLSSLFFDEAGWREHDKRYRLGDPQRSVCDFKFLAAMCRDASRTTSLIKLISAVRWRSFLRAGAALRMGQLRAQQGVELH</sequence>
<evidence type="ECO:0000313" key="2">
    <source>
        <dbReference type="Proteomes" id="UP000005307"/>
    </source>
</evidence>
<evidence type="ECO:0000313" key="1">
    <source>
        <dbReference type="EMBL" id="AGI69355.1"/>
    </source>
</evidence>
<gene>
    <name evidence="1" type="ORF">OAN307_c39250</name>
</gene>
<dbReference type="EMBL" id="CP003740">
    <property type="protein sequence ID" value="AGI69355.1"/>
    <property type="molecule type" value="Genomic_DNA"/>
</dbReference>
<accession>M9RHP7</accession>
<dbReference type="AlphaFoldDB" id="M9RHP7"/>
<proteinExistence type="predicted"/>
<dbReference type="KEGG" id="oat:OAN307_c39250"/>
<name>M9RHP7_9RHOB</name>
<dbReference type="STRING" id="391626.OAN307_c39250"/>